<feature type="transmembrane region" description="Helical" evidence="10">
    <location>
        <begin position="286"/>
        <end position="309"/>
    </location>
</feature>
<name>F7PKN7_9EURY</name>
<dbReference type="GeneID" id="23799538"/>
<reference evidence="11 12" key="1">
    <citation type="journal article" date="2014" name="Environ. Microbiol.">
        <title>Halorhabdus tiamatea: proteogenomics and glycosidase activity measurements identify the first cultivated euryarchaeon from a deep-sea anoxic brine lake as potential polysaccharide degrader.</title>
        <authorList>
            <person name="Werner J."/>
            <person name="Ferrer M."/>
            <person name="Michel G."/>
            <person name="Mann A.J."/>
            <person name="Huang S."/>
            <person name="Juarez S."/>
            <person name="Ciordia S."/>
            <person name="Albar J.P."/>
            <person name="Alcaide M."/>
            <person name="La Cono V."/>
            <person name="Yakimov M.M."/>
            <person name="Antunes A."/>
            <person name="Taborda M."/>
            <person name="Da Costa M.S."/>
            <person name="Amann R.I."/>
            <person name="Gloeckner F.O."/>
            <person name="Golyshina O.V."/>
            <person name="Golyshin P.N."/>
            <person name="Teeling H."/>
        </authorList>
    </citation>
    <scope>NUCLEOTIDE SEQUENCE [LARGE SCALE GENOMIC DNA]</scope>
    <source>
        <strain evidence="12">SARL4B</strain>
    </source>
</reference>
<evidence type="ECO:0000313" key="12">
    <source>
        <dbReference type="Proteomes" id="UP000015381"/>
    </source>
</evidence>
<dbReference type="PIRSF" id="PIRSF006603">
    <property type="entry name" value="DinF"/>
    <property type="match status" value="1"/>
</dbReference>
<dbReference type="InterPro" id="IPR002528">
    <property type="entry name" value="MATE_fam"/>
</dbReference>
<feature type="transmembrane region" description="Helical" evidence="10">
    <location>
        <begin position="362"/>
        <end position="382"/>
    </location>
</feature>
<dbReference type="Pfam" id="PF01554">
    <property type="entry name" value="MatE"/>
    <property type="match status" value="2"/>
</dbReference>
<keyword evidence="12" id="KW-1185">Reference proteome</keyword>
<dbReference type="PANTHER" id="PTHR43298">
    <property type="entry name" value="MULTIDRUG RESISTANCE PROTEIN NORM-RELATED"/>
    <property type="match status" value="1"/>
</dbReference>
<gene>
    <name evidence="11" type="ORF">HTIA_1903</name>
</gene>
<evidence type="ECO:0000256" key="4">
    <source>
        <dbReference type="ARBA" id="ARBA00022475"/>
    </source>
</evidence>
<sequence length="477" mass="49364">MFDVSREDIVGGPLPRVLVVLAVPLVVQNFALVAQEVVDLFWVGRLGGTAVAGVGLAAVLVGLLMVPFMMLFTGTQVVTSQRVGADDEAAARRVPFTAAALAIPLAAAVGVVVSIGAEPVVALFTDQAQVATYAVAYLTAYILALVTTSLSDTLEAGFTGWGQTRVALYVNAVAIIVNVVVDPLLILGYGPFPRLEVFGAALATGIGYGVGALFAVALVARGRDGFRLTRDAVRPHLGTAREVVAVGAPIAGQNVGRQVARLVVITVVSFAGGAAGLAAYHVGSRVATVAFVPAQGLAQAATSIVGQNLGAEHLERARRATWIGVAIAAVGLGVFGVVQWLFPEAIAHVFVPDMAGTDLAYTVAYLQILAYGYWALGAIYTVEAGFNGAGETSVSMVSTLAQYWAVRVPIAVVGVYVLTFDVTVVFWAVTLSNVAAAGWLLAYFAYTSRRGLFERAAEAQRPGAGKNTDAEEGVAAS</sequence>
<feature type="transmembrane region" description="Helical" evidence="10">
    <location>
        <begin position="135"/>
        <end position="154"/>
    </location>
</feature>
<dbReference type="EMBL" id="HF571520">
    <property type="protein sequence ID" value="CCQ34022.1"/>
    <property type="molecule type" value="Genomic_DNA"/>
</dbReference>
<feature type="transmembrane region" description="Helical" evidence="10">
    <location>
        <begin position="94"/>
        <end position="115"/>
    </location>
</feature>
<dbReference type="InterPro" id="IPR048279">
    <property type="entry name" value="MdtK-like"/>
</dbReference>
<evidence type="ECO:0000256" key="6">
    <source>
        <dbReference type="ARBA" id="ARBA00022989"/>
    </source>
</evidence>
<feature type="transmembrane region" description="Helical" evidence="10">
    <location>
        <begin position="321"/>
        <end position="342"/>
    </location>
</feature>
<feature type="transmembrane region" description="Helical" evidence="10">
    <location>
        <begin position="50"/>
        <end position="73"/>
    </location>
</feature>
<dbReference type="AlphaFoldDB" id="F7PKN7"/>
<evidence type="ECO:0000256" key="7">
    <source>
        <dbReference type="ARBA" id="ARBA00023065"/>
    </source>
</evidence>
<keyword evidence="4" id="KW-1003">Cell membrane</keyword>
<evidence type="ECO:0000256" key="8">
    <source>
        <dbReference type="ARBA" id="ARBA00023136"/>
    </source>
</evidence>
<evidence type="ECO:0000256" key="1">
    <source>
        <dbReference type="ARBA" id="ARBA00004651"/>
    </source>
</evidence>
<dbReference type="PANTHER" id="PTHR43298:SF2">
    <property type="entry name" value="FMN_FAD EXPORTER YEEO-RELATED"/>
    <property type="match status" value="1"/>
</dbReference>
<feature type="transmembrane region" description="Helical" evidence="10">
    <location>
        <begin position="259"/>
        <end position="280"/>
    </location>
</feature>
<protein>
    <recommendedName>
        <fullName evidence="9">Multidrug-efflux transporter</fullName>
    </recommendedName>
</protein>
<dbReference type="GO" id="GO:0042910">
    <property type="term" value="F:xenobiotic transmembrane transporter activity"/>
    <property type="evidence" value="ECO:0007669"/>
    <property type="project" value="InterPro"/>
</dbReference>
<keyword evidence="3" id="KW-0050">Antiport</keyword>
<keyword evidence="7" id="KW-0406">Ion transport</keyword>
<feature type="transmembrane region" description="Helical" evidence="10">
    <location>
        <begin position="394"/>
        <end position="418"/>
    </location>
</feature>
<dbReference type="NCBIfam" id="TIGR00797">
    <property type="entry name" value="matE"/>
    <property type="match status" value="1"/>
</dbReference>
<dbReference type="OrthoDB" id="214119at2157"/>
<proteinExistence type="predicted"/>
<dbReference type="HOGENOM" id="CLU_012893_5_3_2"/>
<evidence type="ECO:0000256" key="3">
    <source>
        <dbReference type="ARBA" id="ARBA00022449"/>
    </source>
</evidence>
<keyword evidence="5 10" id="KW-0812">Transmembrane</keyword>
<comment type="subcellular location">
    <subcellularLocation>
        <location evidence="1">Cell membrane</location>
        <topology evidence="1">Multi-pass membrane protein</topology>
    </subcellularLocation>
</comment>
<keyword evidence="8 10" id="KW-0472">Membrane</keyword>
<feature type="transmembrane region" description="Helical" evidence="10">
    <location>
        <begin position="166"/>
        <end position="186"/>
    </location>
</feature>
<keyword evidence="2" id="KW-0813">Transport</keyword>
<dbReference type="RefSeq" id="WP_008526451.1">
    <property type="nucleotide sequence ID" value="NC_021921.1"/>
</dbReference>
<dbReference type="GO" id="GO:0005886">
    <property type="term" value="C:plasma membrane"/>
    <property type="evidence" value="ECO:0007669"/>
    <property type="project" value="UniProtKB-SubCell"/>
</dbReference>
<feature type="transmembrane region" description="Helical" evidence="10">
    <location>
        <begin position="424"/>
        <end position="446"/>
    </location>
</feature>
<accession>F7PKN7</accession>
<dbReference type="GO" id="GO:0006811">
    <property type="term" value="P:monoatomic ion transport"/>
    <property type="evidence" value="ECO:0007669"/>
    <property type="project" value="UniProtKB-KW"/>
</dbReference>
<organism evidence="11 12">
    <name type="scientific">Halorhabdus tiamatea SARL4B</name>
    <dbReference type="NCBI Taxonomy" id="1033806"/>
    <lineage>
        <taxon>Archaea</taxon>
        <taxon>Methanobacteriati</taxon>
        <taxon>Methanobacteriota</taxon>
        <taxon>Stenosarchaea group</taxon>
        <taxon>Halobacteria</taxon>
        <taxon>Halobacteriales</taxon>
        <taxon>Haloarculaceae</taxon>
        <taxon>Halorhabdus</taxon>
    </lineage>
</organism>
<keyword evidence="6 10" id="KW-1133">Transmembrane helix</keyword>
<evidence type="ECO:0000256" key="2">
    <source>
        <dbReference type="ARBA" id="ARBA00022448"/>
    </source>
</evidence>
<evidence type="ECO:0000256" key="10">
    <source>
        <dbReference type="SAM" id="Phobius"/>
    </source>
</evidence>
<evidence type="ECO:0000313" key="11">
    <source>
        <dbReference type="EMBL" id="CCQ34022.1"/>
    </source>
</evidence>
<dbReference type="KEGG" id="hti:HTIA_1903"/>
<evidence type="ECO:0000256" key="5">
    <source>
        <dbReference type="ARBA" id="ARBA00022692"/>
    </source>
</evidence>
<dbReference type="InterPro" id="IPR050222">
    <property type="entry name" value="MATE_MdtK"/>
</dbReference>
<dbReference type="Proteomes" id="UP000015381">
    <property type="component" value="Chromosome I"/>
</dbReference>
<evidence type="ECO:0000256" key="9">
    <source>
        <dbReference type="ARBA" id="ARBA00031636"/>
    </source>
</evidence>
<dbReference type="GO" id="GO:0015297">
    <property type="term" value="F:antiporter activity"/>
    <property type="evidence" value="ECO:0007669"/>
    <property type="project" value="UniProtKB-KW"/>
</dbReference>
<feature type="transmembrane region" description="Helical" evidence="10">
    <location>
        <begin position="198"/>
        <end position="220"/>
    </location>
</feature>